<feature type="domain" description="BTB" evidence="3">
    <location>
        <begin position="2165"/>
        <end position="2233"/>
    </location>
</feature>
<dbReference type="STRING" id="77586.A0A0D9XJW1"/>
<sequence length="2678" mass="299063">MATKNNVKVKAQYQFQISFTGSELVKPPSLASREIHTFDHEGPCRTWGRTKFMKRKDFEKSNDLTDSSSFTIRCDVAVIGELRLRTEEITETSFVTVPPSDLNQQLGNLLETEKGADVVFEVAGETFAAHRCVLAARSPVFNAELYSSTKEGNASGVVSIEDMDPHVFKLFLRFVYTNTLLEMKEEEDVMCQHLLVAADRYNLPRLKLICEDRLCKYIGVGTVGEILVLADQHHCDRLKKACLHFLSSPQNLSAVVAEDGFEHLSRTANTSMSPTAAPCLGNPSRFPSASAIVADTETGYHLLRIDGYSRIKGTTPTGSFLLSSQFTVGSRRWRIKFYPNGVSADTADYISLYLRLDEKAAKVQARFLFQITLTDGKQVKKQKLPSLSSTEVNTYGHEGSWSWGRKNFIKREDFEKSNDLTDDSFNIRCDVAVISEIRSEITNTIFVTVPPSDITQKLINILETEKGTDMVFEVGDETFAAHRCVVAARSPVFSAELFGLMKEGNTAGVVRIEDMEMQVFNLLLRFMYTDMLPDLKEEEDVMCQHLLVAADRYNLQRLKLICEDRLCSHIGVGKVGNILALADQHHCDGLKKACLHFLNSPKNLSAVVAADGFEHLSRSCPSLMKELVAVLALPPNHNPPRFASASAIVADTVTGYHLLRIDGYSRIKGTTPTGSFLFSSQFIVGSHSWRIKYYPNGESANSACYISLYLRLDEKGTKNVNVQAQFQFQISNSDDKLKKPHLLASADVNNFKEGSLSWGYEKFLKWEDFEKSNALRDDSFTIRCNIAIVGEIRTEKTTEINAAIFVTMPPSDLNQQLRDLFESEKGADVVFEVNSKTFAAHRPVCSCSTVTGFQRGVEGDTGGVVRIEDMEPQVFRLLLHFVYTDTLPDMEEEDVTCQHLLVAADRYNLERLKLICEEKLCRYISVGTVTNILALADQHHCNGLKKACFNFLGSPANLSAVIAGDGFKHLSRSCPSLMEELQSWPTGHHLLKIDCYSLTKATPTGSFLTSNQFTVGAHRWRIRFYPNGDYADYISLFLSLDEKTNVKVQAQFNFLISSTDQLLASSEVFTFCEDSWSWGHPNFIKREDFEESSDLKDDSFTIRCDIVVIGNMRSEAGTCITVPPSDLNQQLGQLLESEKGAGVVFQVAGETFAAHRCVLAARSPVFSAELYSLMKEGNTAVVVRIEDMDAEVFKLLLRFVYTDSLPEMEEEDVLCQYLLVAADQYNLERLKLVCEDMLCKYVGVSTVSGILALADQHHCHGLKNECFYFLSSPANLSAVVAADGFDHLSISCPSLMKELVAVLALPPSHLSSNLQAAMASSSSTIVADGVAGYHILNINGYSLTKGTPTGVYISSGQFTVGGHRWRIKYYPNGDRADSADYISLFLMLDEQTNANLRVKAKYLINFADNVKQQPSLTSNEVRSFSAEGLWSWGFTKYTRREDFEKSNYLRHDSFSMRCDIVVITKIRTEKTTKIKSKTCVTVPPSNLNRQLGNLLETQKGVDVVFEVSGQTFAAHRCVLAARSLELYGLMEEGDTAQVVRIQDMEPQVFKLLLHFIYTDSLPEIKKKQDVMCQQLLVAANRYNLERLKLMCEEKLCEYISESTVSDMILLAEQHHCSGLKKACLDFLGLPANPRVVSGSRPSFVKNLRESSLLASMSSSTSAIITDRVAGNHILKINGYSLTKGTPTGMALISNQFIVGGYRWCIKYYPNGTQANYADYISLFLLLDEKANTNLKVQAKFQISFVDKVKKKPSAIIPKPNTVWNFSSKDVSSWGYPQFIKREDFEKSNHLSDDSFTLQCDIVIVGDIRVEETTLGKLLETQKDVDVVFEVNGQTFVAHWCVLAARSPVFNAELYGFMKEGDNTGVVRIEDMEAEVFKLLLHFVYTDSLPVIKKEEDIMCQHLLIAADRYNLERLKLICEKQLCKYISKDTVPNMLALADQHNCKGLKKACFSFIGSSVNMSCLFPPSMSPAACHDNPSHSASASAIVADTASGYHLLKIHGYSLTKATPTGSALSSSRFTIGGHHWFIEYYPNGESADSADYISIYLLLGEKINMDLKVQAKFQISFADQVKKQPSLKFNTVRTFDRVGFWSWGYNKFIKREDFQKSNNLKDDSFTIRCDIAVVREIRAEGTTKILPVPAVTFVSVPPSDIIQQLGDLLETEKGADVVFEVGGHMFAAHRCVLAARSPVFSAELYGLMKEGDTAGVVRIEDIEAQVFKVLLRFVYTDSLPQMKEEDVICQHLLVAADRYNLERLKLICEDKLCKYIGISSVANILTLADQHHCLGLKKACFNFLSSPANLSAVAASDSFKHLSRSCPSLMEELTGYHLLKINGYSLTKVTTPTGSFFTSNQFTVGCPKSHGTWNMGGFLAKFKFKFSYTGKVDRPSSLASDTLYTFCDGSLNWAHGKDIKREDLEKSIVLRDDSFTIRCDIVVIREIRTEILHHFQDLLVTEKGADVVFEVGGETFATHRCVLAARSPVFSAELYGLMMEGDTDRVVRIEDMEAQVFKVLLRFMYTDSLPEMEDEDVMCQHLLVAADRYNLQRLKLICEDRLCRYIGVGTVGNILALADQHHSDGLKMACFDFLSSPTNLSAAVAGDGFKQLSRSCPSLMEEVVKTQPSLTSVRTFGAGSWSMGFTKFIRIDDFEKSYALGIDSSIIHCDIIVREIHAEAFVSGAHPT</sequence>
<dbReference type="PROSITE" id="PS50144">
    <property type="entry name" value="MATH"/>
    <property type="match status" value="6"/>
</dbReference>
<protein>
    <recommendedName>
        <fullName evidence="7">BTB domain-containing protein</fullName>
    </recommendedName>
</protein>
<evidence type="ECO:0000313" key="5">
    <source>
        <dbReference type="EnsemblPlants" id="LPERR10G07650.1"/>
    </source>
</evidence>
<feature type="domain" description="MATH" evidence="4">
    <location>
        <begin position="654"/>
        <end position="786"/>
    </location>
</feature>
<evidence type="ECO:0000256" key="1">
    <source>
        <dbReference type="ARBA" id="ARBA00004906"/>
    </source>
</evidence>
<evidence type="ECO:0000313" key="6">
    <source>
        <dbReference type="Proteomes" id="UP000032180"/>
    </source>
</evidence>
<comment type="pathway">
    <text evidence="1">Protein modification; protein ubiquitination.</text>
</comment>
<dbReference type="GO" id="GO:0016567">
    <property type="term" value="P:protein ubiquitination"/>
    <property type="evidence" value="ECO:0007669"/>
    <property type="project" value="InterPro"/>
</dbReference>
<dbReference type="CDD" id="cd18280">
    <property type="entry name" value="BTB_POZ_BPM_plant"/>
    <property type="match status" value="6"/>
</dbReference>
<feature type="domain" description="BTB" evidence="3">
    <location>
        <begin position="116"/>
        <end position="184"/>
    </location>
</feature>
<proteinExistence type="inferred from homology"/>
<dbReference type="InterPro" id="IPR011333">
    <property type="entry name" value="SKP1/BTB/POZ_sf"/>
</dbReference>
<dbReference type="SMART" id="SM00061">
    <property type="entry name" value="MATH"/>
    <property type="match status" value="6"/>
</dbReference>
<evidence type="ECO:0000259" key="4">
    <source>
        <dbReference type="PROSITE" id="PS50144"/>
    </source>
</evidence>
<dbReference type="eggNOG" id="KOG1987">
    <property type="taxonomic scope" value="Eukaryota"/>
</dbReference>
<keyword evidence="6" id="KW-1185">Reference proteome</keyword>
<dbReference type="Gramene" id="LPERR10G07650.1">
    <property type="protein sequence ID" value="LPERR10G07650.1"/>
    <property type="gene ID" value="LPERR10G07650"/>
</dbReference>
<dbReference type="Pfam" id="PF00651">
    <property type="entry name" value="BTB"/>
    <property type="match status" value="8"/>
</dbReference>
<feature type="domain" description="BTB" evidence="3">
    <location>
        <begin position="827"/>
        <end position="891"/>
    </location>
</feature>
<dbReference type="InterPro" id="IPR000210">
    <property type="entry name" value="BTB/POZ_dom"/>
</dbReference>
<reference evidence="5 6" key="1">
    <citation type="submission" date="2012-08" db="EMBL/GenBank/DDBJ databases">
        <title>Oryza genome evolution.</title>
        <authorList>
            <person name="Wing R.A."/>
        </authorList>
    </citation>
    <scope>NUCLEOTIDE SEQUENCE</scope>
</reference>
<feature type="domain" description="MATH" evidence="4">
    <location>
        <begin position="1331"/>
        <end position="1460"/>
    </location>
</feature>
<dbReference type="CDD" id="cd00121">
    <property type="entry name" value="MATH"/>
    <property type="match status" value="8"/>
</dbReference>
<dbReference type="SUPFAM" id="SSF54695">
    <property type="entry name" value="POZ domain"/>
    <property type="match status" value="8"/>
</dbReference>
<evidence type="ECO:0000259" key="3">
    <source>
        <dbReference type="PROSITE" id="PS50097"/>
    </source>
</evidence>
<dbReference type="InterPro" id="IPR045005">
    <property type="entry name" value="BPM1-6"/>
</dbReference>
<accession>A0A0D9XJW1</accession>
<feature type="domain" description="MATH" evidence="4">
    <location>
        <begin position="1992"/>
        <end position="2121"/>
    </location>
</feature>
<organism evidence="5 6">
    <name type="scientific">Leersia perrieri</name>
    <dbReference type="NCBI Taxonomy" id="77586"/>
    <lineage>
        <taxon>Eukaryota</taxon>
        <taxon>Viridiplantae</taxon>
        <taxon>Streptophyta</taxon>
        <taxon>Embryophyta</taxon>
        <taxon>Tracheophyta</taxon>
        <taxon>Spermatophyta</taxon>
        <taxon>Magnoliopsida</taxon>
        <taxon>Liliopsida</taxon>
        <taxon>Poales</taxon>
        <taxon>Poaceae</taxon>
        <taxon>BOP clade</taxon>
        <taxon>Oryzoideae</taxon>
        <taxon>Oryzeae</taxon>
        <taxon>Oryzinae</taxon>
        <taxon>Leersia</taxon>
    </lineage>
</organism>
<dbReference type="Pfam" id="PF22486">
    <property type="entry name" value="MATH_2"/>
    <property type="match status" value="6"/>
</dbReference>
<dbReference type="InterPro" id="IPR008974">
    <property type="entry name" value="TRAF-like"/>
</dbReference>
<feature type="domain" description="BTB" evidence="3">
    <location>
        <begin position="2455"/>
        <end position="2523"/>
    </location>
</feature>
<evidence type="ECO:0008006" key="7">
    <source>
        <dbReference type="Google" id="ProtNLM"/>
    </source>
</evidence>
<feature type="domain" description="BTB" evidence="3">
    <location>
        <begin position="468"/>
        <end position="532"/>
    </location>
</feature>
<dbReference type="Gene3D" id="3.30.710.10">
    <property type="entry name" value="Potassium Channel Kv1.1, Chain A"/>
    <property type="match status" value="8"/>
</dbReference>
<dbReference type="PROSITE" id="PS50097">
    <property type="entry name" value="BTB"/>
    <property type="match status" value="8"/>
</dbReference>
<feature type="domain" description="BTB" evidence="3">
    <location>
        <begin position="1824"/>
        <end position="1892"/>
    </location>
</feature>
<dbReference type="InterPro" id="IPR056423">
    <property type="entry name" value="BACK_BPM_SPOP"/>
</dbReference>
<dbReference type="Gene3D" id="2.60.210.10">
    <property type="entry name" value="Apoptosis, Tumor Necrosis Factor Receptor Associated Protein 2, Chain A"/>
    <property type="match status" value="8"/>
</dbReference>
<comment type="similarity">
    <text evidence="2">Belongs to the Tdpoz family.</text>
</comment>
<feature type="domain" description="MATH" evidence="4">
    <location>
        <begin position="986"/>
        <end position="1106"/>
    </location>
</feature>
<dbReference type="InterPro" id="IPR002083">
    <property type="entry name" value="MATH/TRAF_dom"/>
</dbReference>
<dbReference type="SUPFAM" id="SSF49599">
    <property type="entry name" value="TRAF domain-like"/>
    <property type="match status" value="8"/>
</dbReference>
<dbReference type="EnsemblPlants" id="LPERR10G07650.1">
    <property type="protein sequence ID" value="LPERR10G07650.1"/>
    <property type="gene ID" value="LPERR10G07650"/>
</dbReference>
<reference evidence="5" key="3">
    <citation type="submission" date="2015-04" db="UniProtKB">
        <authorList>
            <consortium name="EnsemblPlants"/>
        </authorList>
    </citation>
    <scope>IDENTIFICATION</scope>
</reference>
<dbReference type="SMART" id="SM00225">
    <property type="entry name" value="BTB"/>
    <property type="match status" value="8"/>
</dbReference>
<dbReference type="PANTHER" id="PTHR26379:SF429">
    <property type="entry name" value="OS10G0428900 PROTEIN"/>
    <property type="match status" value="1"/>
</dbReference>
<dbReference type="HOGENOM" id="CLU_227450_0_0_1"/>
<feature type="domain" description="MATH" evidence="4">
    <location>
        <begin position="1669"/>
        <end position="1801"/>
    </location>
</feature>
<dbReference type="Pfam" id="PF24570">
    <property type="entry name" value="BACK_BPM_SPOP"/>
    <property type="match status" value="8"/>
</dbReference>
<dbReference type="Gene3D" id="1.25.40.420">
    <property type="match status" value="6"/>
</dbReference>
<feature type="domain" description="BTB" evidence="3">
    <location>
        <begin position="1501"/>
        <end position="1565"/>
    </location>
</feature>
<feature type="domain" description="MATH" evidence="4">
    <location>
        <begin position="298"/>
        <end position="431"/>
    </location>
</feature>
<evidence type="ECO:0000256" key="2">
    <source>
        <dbReference type="ARBA" id="ARBA00010846"/>
    </source>
</evidence>
<dbReference type="Proteomes" id="UP000032180">
    <property type="component" value="Chromosome 10"/>
</dbReference>
<dbReference type="PANTHER" id="PTHR26379">
    <property type="entry name" value="BTB/POZ AND MATH DOMAIN-CONTAINING PROTEIN 1"/>
    <property type="match status" value="1"/>
</dbReference>
<reference evidence="6" key="2">
    <citation type="submission" date="2013-12" db="EMBL/GenBank/DDBJ databases">
        <authorList>
            <person name="Yu Y."/>
            <person name="Lee S."/>
            <person name="de Baynast K."/>
            <person name="Wissotski M."/>
            <person name="Liu L."/>
            <person name="Talag J."/>
            <person name="Goicoechea J."/>
            <person name="Angelova A."/>
            <person name="Jetty R."/>
            <person name="Kudrna D."/>
            <person name="Golser W."/>
            <person name="Rivera L."/>
            <person name="Zhang J."/>
            <person name="Wing R."/>
        </authorList>
    </citation>
    <scope>NUCLEOTIDE SEQUENCE</scope>
</reference>
<name>A0A0D9XJW1_9ORYZ</name>
<feature type="domain" description="BTB" evidence="3">
    <location>
        <begin position="1141"/>
        <end position="1209"/>
    </location>
</feature>